<proteinExistence type="predicted"/>
<dbReference type="GO" id="GO:0005524">
    <property type="term" value="F:ATP binding"/>
    <property type="evidence" value="ECO:0007669"/>
    <property type="project" value="InterPro"/>
</dbReference>
<protein>
    <submittedName>
        <fullName evidence="3">AAA family ATPase</fullName>
    </submittedName>
</protein>
<dbReference type="InterPro" id="IPR011704">
    <property type="entry name" value="ATPase_dyneun-rel_AAA"/>
</dbReference>
<reference evidence="4" key="2">
    <citation type="submission" date="2023-07" db="EMBL/GenBank/DDBJ databases">
        <title>Description of novel Chryseobacterium sp. strain C-2.</title>
        <authorList>
            <person name="Saticioglu I.B."/>
        </authorList>
    </citation>
    <scope>NUCLEOTIDE SEQUENCE [LARGE SCALE GENOMIC DNA]</scope>
    <source>
        <strain evidence="4">C-2</strain>
    </source>
</reference>
<dbReference type="Pfam" id="PF07728">
    <property type="entry name" value="AAA_5"/>
    <property type="match status" value="1"/>
</dbReference>
<dbReference type="EMBL" id="JAJJML010000001">
    <property type="protein sequence ID" value="MCC9034013.1"/>
    <property type="molecule type" value="Genomic_DNA"/>
</dbReference>
<evidence type="ECO:0000259" key="1">
    <source>
        <dbReference type="Pfam" id="PF07728"/>
    </source>
</evidence>
<reference evidence="2" key="3">
    <citation type="submission" date="2024-05" db="EMBL/GenBank/DDBJ databases">
        <title>Description of novel Chryseobacterium sp. strain C-2.</title>
        <authorList>
            <person name="Saticioglu I.B."/>
        </authorList>
    </citation>
    <scope>NUCLEOTIDE SEQUENCE</scope>
    <source>
        <strain evidence="2">C-2</strain>
    </source>
</reference>
<evidence type="ECO:0000313" key="2">
    <source>
        <dbReference type="EMBL" id="MBD3906508.1"/>
    </source>
</evidence>
<name>A0A9Q3YRC1_9FLAO</name>
<feature type="domain" description="ATPase dynein-related AAA" evidence="1">
    <location>
        <begin position="405"/>
        <end position="590"/>
    </location>
</feature>
<dbReference type="Proteomes" id="UP000603715">
    <property type="component" value="Unassembled WGS sequence"/>
</dbReference>
<keyword evidence="4" id="KW-1185">Reference proteome</keyword>
<evidence type="ECO:0000313" key="5">
    <source>
        <dbReference type="Proteomes" id="UP001107960"/>
    </source>
</evidence>
<gene>
    <name evidence="2" type="ORF">IEW27_18145</name>
    <name evidence="3" type="ORF">LNP80_07025</name>
</gene>
<comment type="caution">
    <text evidence="3">The sequence shown here is derived from an EMBL/GenBank/DDBJ whole genome shotgun (WGS) entry which is preliminary data.</text>
</comment>
<evidence type="ECO:0000313" key="4">
    <source>
        <dbReference type="Proteomes" id="UP000603715"/>
    </source>
</evidence>
<evidence type="ECO:0000313" key="3">
    <source>
        <dbReference type="EMBL" id="MCC9034013.1"/>
    </source>
</evidence>
<organism evidence="3 5">
    <name type="scientific">Chryseobacterium muglaense</name>
    <dbReference type="NCBI Taxonomy" id="2893752"/>
    <lineage>
        <taxon>Bacteria</taxon>
        <taxon>Pseudomonadati</taxon>
        <taxon>Bacteroidota</taxon>
        <taxon>Flavobacteriia</taxon>
        <taxon>Flavobacteriales</taxon>
        <taxon>Weeksellaceae</taxon>
        <taxon>Chryseobacterium group</taxon>
        <taxon>Chryseobacterium</taxon>
    </lineage>
</organism>
<sequence>MNYWHIQLHPDNKLSSQTLKDILINKKVIGMGSYWEDKNNNEVPDPRYFKNDMKIGDVVMVRNGSTPIALVEVNGDAFGESNTIQDYDWFDLRRNINLLGFYEDSDKILLQQILKRYDKNHIQAPGTLTYCNGRNATNDFIKEWHKEIKFRNIMKNIILSDASKTQLNQLFNTFCQKYNDSDKIALDDNASIIVNEFQTYTDKIKIDSFTLDDYTNRQANDTGLPGSYLCNFLERRSRDLFGSSKPAGSALSFGIKADKNENSFTIDRKDPDNPNKDNRVEAETEFEKYKTFFKNVVSESEVFQQMKLIEDCNFIYAKQILRKFLVLSHPFQFIYAYNDRLDDLYQYFFGDDHSLSKIKKSFHINFAAKKILNIDDDSYATQIILSRFLWKLASSQSLFSKSNPNVILYGPPGTGKTYKIKQDLKFLTKGDSSRVKYVVFHPSYGYEDFIEGIKPCGVTENGNLKFELINGSFKEFCKLAKSRPNEEFYFVVDEINRANLSAVFGETLVSLESSYRDVVSNNFNDRHLFSTQYSSYQEHLEEKKKVELAYEISETGSVLFGVPDNLYFVGMMNNVDKNIDSFDLALRRRFKWIYFGCDYDVIENVKSKKGELYTNRLEYVDACRNLNEFISDAKYLGLGKSFEFGHSLYLKISTIEKQKHIQQKSMDQLFREFLLPTLNEYLRAYYDESEIEKKSEEAQNYFKL</sequence>
<dbReference type="AlphaFoldDB" id="A0A9Q3YRC1"/>
<dbReference type="PANTHER" id="PTHR37291">
    <property type="entry name" value="5-METHYLCYTOSINE-SPECIFIC RESTRICTION ENZYME B"/>
    <property type="match status" value="1"/>
</dbReference>
<reference evidence="3" key="1">
    <citation type="submission" date="2021-11" db="EMBL/GenBank/DDBJ databases">
        <title>Description of novel Chryseobacterium species.</title>
        <authorList>
            <person name="Saticioglu I.B."/>
            <person name="Ay H."/>
            <person name="Altun S."/>
            <person name="Duman M."/>
        </authorList>
    </citation>
    <scope>NUCLEOTIDE SEQUENCE</scope>
    <source>
        <strain evidence="3">C-39</strain>
    </source>
</reference>
<dbReference type="InterPro" id="IPR052934">
    <property type="entry name" value="Methyl-DNA_Rec/Restrict_Enz"/>
</dbReference>
<dbReference type="Gene3D" id="3.40.50.300">
    <property type="entry name" value="P-loop containing nucleotide triphosphate hydrolases"/>
    <property type="match status" value="1"/>
</dbReference>
<dbReference type="InterPro" id="IPR027417">
    <property type="entry name" value="P-loop_NTPase"/>
</dbReference>
<dbReference type="SUPFAM" id="SSF52540">
    <property type="entry name" value="P-loop containing nucleoside triphosphate hydrolases"/>
    <property type="match status" value="1"/>
</dbReference>
<dbReference type="RefSeq" id="WP_191180921.1">
    <property type="nucleotide sequence ID" value="NZ_JACXXP010000033.1"/>
</dbReference>
<dbReference type="Proteomes" id="UP001107960">
    <property type="component" value="Unassembled WGS sequence"/>
</dbReference>
<dbReference type="PANTHER" id="PTHR37291:SF1">
    <property type="entry name" value="TYPE IV METHYL-DIRECTED RESTRICTION ENZYME ECOKMCRB SUBUNIT"/>
    <property type="match status" value="1"/>
</dbReference>
<dbReference type="EMBL" id="JACXXP010000033">
    <property type="protein sequence ID" value="MBD3906508.1"/>
    <property type="molecule type" value="Genomic_DNA"/>
</dbReference>
<dbReference type="GO" id="GO:0016887">
    <property type="term" value="F:ATP hydrolysis activity"/>
    <property type="evidence" value="ECO:0007669"/>
    <property type="project" value="InterPro"/>
</dbReference>
<accession>A0A9Q3YRC1</accession>